<evidence type="ECO:0000313" key="1">
    <source>
        <dbReference type="EMBL" id="KIR82368.1"/>
    </source>
</evidence>
<sequence length="119" mass="13457">MRHKTHIETRLGAFDCRGRKSGRNDYQQQVDNWFIVEKKMSKRPISTSLAVTHRLPKCLVLYDAVVNGSLPSWSLESAGVPARDGDSKVGMALPTDHRHFLEERRGSWRGNEGAVQPTQ</sequence>
<dbReference type="Proteomes" id="UP000054272">
    <property type="component" value="Unassembled WGS sequence"/>
</dbReference>
<accession>A0ABR5C382</accession>
<name>A0ABR5C382_9TREE</name>
<keyword evidence="2" id="KW-1185">Reference proteome</keyword>
<reference evidence="1 2" key="1">
    <citation type="submission" date="2015-01" db="EMBL/GenBank/DDBJ databases">
        <title>The Genome Sequence of Cryptococcus gattii EJB2.</title>
        <authorList>
            <consortium name="The Broad Institute Genomics Platform"/>
            <person name="Cuomo C."/>
            <person name="Litvintseva A."/>
            <person name="Chen Y."/>
            <person name="Heitman J."/>
            <person name="Sun S."/>
            <person name="Springer D."/>
            <person name="Dromer F."/>
            <person name="Young S."/>
            <person name="Zeng Q."/>
            <person name="Gargeya S."/>
            <person name="Abouelleil A."/>
            <person name="Alvarado L."/>
            <person name="Chapman S.B."/>
            <person name="Gainer-Dewar J."/>
            <person name="Goldberg J."/>
            <person name="Griggs A."/>
            <person name="Gujja S."/>
            <person name="Hansen M."/>
            <person name="Howarth C."/>
            <person name="Imamovic A."/>
            <person name="Larimer J."/>
            <person name="Murphy C."/>
            <person name="Naylor J."/>
            <person name="Pearson M."/>
            <person name="Priest M."/>
            <person name="Roberts A."/>
            <person name="Saif S."/>
            <person name="Shea T."/>
            <person name="Sykes S."/>
            <person name="Wortman J."/>
            <person name="Nusbaum C."/>
            <person name="Birren B."/>
        </authorList>
    </citation>
    <scope>NUCLEOTIDE SEQUENCE [LARGE SCALE GENOMIC DNA]</scope>
    <source>
        <strain evidence="1 2">EJB2</strain>
    </source>
</reference>
<organism evidence="1 2">
    <name type="scientific">Cryptococcus gattii EJB2</name>
    <dbReference type="NCBI Taxonomy" id="1296103"/>
    <lineage>
        <taxon>Eukaryota</taxon>
        <taxon>Fungi</taxon>
        <taxon>Dikarya</taxon>
        <taxon>Basidiomycota</taxon>
        <taxon>Agaricomycotina</taxon>
        <taxon>Tremellomycetes</taxon>
        <taxon>Tremellales</taxon>
        <taxon>Cryptococcaceae</taxon>
        <taxon>Cryptococcus</taxon>
        <taxon>Cryptococcus gattii species complex</taxon>
    </lineage>
</organism>
<gene>
    <name evidence="1" type="ORF">I306_00515</name>
</gene>
<protein>
    <submittedName>
        <fullName evidence="1">Uncharacterized protein</fullName>
    </submittedName>
</protein>
<proteinExistence type="predicted"/>
<evidence type="ECO:0000313" key="2">
    <source>
        <dbReference type="Proteomes" id="UP000054272"/>
    </source>
</evidence>
<dbReference type="EMBL" id="KN848568">
    <property type="protein sequence ID" value="KIR82368.1"/>
    <property type="molecule type" value="Genomic_DNA"/>
</dbReference>